<comment type="caution">
    <text evidence="1">The sequence shown here is derived from an EMBL/GenBank/DDBJ whole genome shotgun (WGS) entry which is preliminary data.</text>
</comment>
<protein>
    <submittedName>
        <fullName evidence="1">Uncharacterized protein</fullName>
    </submittedName>
</protein>
<evidence type="ECO:0000313" key="1">
    <source>
        <dbReference type="EMBL" id="MBP0491619.1"/>
    </source>
</evidence>
<gene>
    <name evidence="1" type="ORF">J5Y10_02375</name>
</gene>
<reference evidence="1" key="1">
    <citation type="submission" date="2021-03" db="EMBL/GenBank/DDBJ databases">
        <authorList>
            <person name="So Y."/>
        </authorList>
    </citation>
    <scope>NUCLEOTIDE SEQUENCE</scope>
    <source>
        <strain evidence="1">SG15</strain>
    </source>
</reference>
<sequence length="177" mass="19240">MDPDQIGAAPPEDLAVLLEWRDRRPWILDLPRPRPMVPGMSSKVSDAGEVLFQALESEETQVLGGAGLQQHVEWASLTGGNVLQPDPVMAVLRRTANGLAYLIQASRLAAETYSSASRPIRELPPDRVLFIKLCAAFERAFGRDAAIGNNAATGERDGPTIRFCHVDRRGIGTLLEG</sequence>
<proteinExistence type="predicted"/>
<dbReference type="RefSeq" id="WP_209370336.1">
    <property type="nucleotide sequence ID" value="NZ_JAGIZA010000002.1"/>
</dbReference>
<evidence type="ECO:0000313" key="2">
    <source>
        <dbReference type="Proteomes" id="UP000677537"/>
    </source>
</evidence>
<dbReference type="Proteomes" id="UP000677537">
    <property type="component" value="Unassembled WGS sequence"/>
</dbReference>
<dbReference type="AlphaFoldDB" id="A0A940MVN0"/>
<name>A0A940MVN0_9PROT</name>
<keyword evidence="2" id="KW-1185">Reference proteome</keyword>
<organism evidence="1 2">
    <name type="scientific">Roseomonas indoligenes</name>
    <dbReference type="NCBI Taxonomy" id="2820811"/>
    <lineage>
        <taxon>Bacteria</taxon>
        <taxon>Pseudomonadati</taxon>
        <taxon>Pseudomonadota</taxon>
        <taxon>Alphaproteobacteria</taxon>
        <taxon>Acetobacterales</taxon>
        <taxon>Roseomonadaceae</taxon>
        <taxon>Roseomonas</taxon>
    </lineage>
</organism>
<dbReference type="EMBL" id="JAGIZA010000002">
    <property type="protein sequence ID" value="MBP0491619.1"/>
    <property type="molecule type" value="Genomic_DNA"/>
</dbReference>
<accession>A0A940MVN0</accession>